<dbReference type="AlphaFoldDB" id="A0A127M260"/>
<reference evidence="1 2" key="1">
    <citation type="submission" date="2015-12" db="EMBL/GenBank/DDBJ databases">
        <authorList>
            <person name="Shamseldin A."/>
            <person name="Moawad H."/>
            <person name="Abd El-Rahim W.M."/>
            <person name="Sadowsky M.J."/>
        </authorList>
    </citation>
    <scope>NUCLEOTIDE SEQUENCE [LARGE SCALE GENOMIC DNA]</scope>
    <source>
        <strain evidence="1 2">SM2</strain>
    </source>
</reference>
<dbReference type="EMBL" id="CP014544">
    <property type="protein sequence ID" value="AMO67323.1"/>
    <property type="molecule type" value="Genomic_DNA"/>
</dbReference>
<dbReference type="KEGG" id="zal:AZF00_02960"/>
<name>A0A127M260_9GAMM</name>
<gene>
    <name evidence="1" type="ORF">AZF00_02960</name>
</gene>
<evidence type="ECO:0000313" key="1">
    <source>
        <dbReference type="EMBL" id="AMO67323.1"/>
    </source>
</evidence>
<accession>A0A127M260</accession>
<protein>
    <submittedName>
        <fullName evidence="1">Uncharacterized protein</fullName>
    </submittedName>
</protein>
<organism evidence="1 2">
    <name type="scientific">Zhongshania aliphaticivorans</name>
    <dbReference type="NCBI Taxonomy" id="1470434"/>
    <lineage>
        <taxon>Bacteria</taxon>
        <taxon>Pseudomonadati</taxon>
        <taxon>Pseudomonadota</taxon>
        <taxon>Gammaproteobacteria</taxon>
        <taxon>Cellvibrionales</taxon>
        <taxon>Spongiibacteraceae</taxon>
        <taxon>Zhongshania</taxon>
    </lineage>
</organism>
<sequence>MQVNERKEPPIALVSTWINLLMSSEDKDVKDRASEMLLNAFGDMKAASEFVEKHQIVIKSK</sequence>
<proteinExistence type="predicted"/>
<evidence type="ECO:0000313" key="2">
    <source>
        <dbReference type="Proteomes" id="UP000074119"/>
    </source>
</evidence>
<dbReference type="Proteomes" id="UP000074119">
    <property type="component" value="Chromosome"/>
</dbReference>